<dbReference type="InterPro" id="IPR013187">
    <property type="entry name" value="F-box-assoc_dom_typ3"/>
</dbReference>
<evidence type="ECO:0000259" key="1">
    <source>
        <dbReference type="Pfam" id="PF08268"/>
    </source>
</evidence>
<gene>
    <name evidence="2" type="ORF">BVC80_441g219</name>
</gene>
<sequence length="174" mass="19920">MNMGTIPHDVVFNQILSRLPYKYQIRCSSVFIVVFNHSTDENIYSLPMFDHDKFGSTNKKGTYGFGFDSVINKYKVVRVLLDDLSKCLVYTLGTHDSSARVITTRSPSTCRSLRRKGRILKSPAIFWNEASICWKTDDPQEIILFHLQHRKFQVLHSKIIPQDQAAGDGMCSTK</sequence>
<dbReference type="InParanoid" id="A0A200Q4P3"/>
<name>A0A200Q4P3_MACCD</name>
<dbReference type="AlphaFoldDB" id="A0A200Q4P3"/>
<organism evidence="2 3">
    <name type="scientific">Macleaya cordata</name>
    <name type="common">Five-seeded plume-poppy</name>
    <name type="synonym">Bocconia cordata</name>
    <dbReference type="NCBI Taxonomy" id="56857"/>
    <lineage>
        <taxon>Eukaryota</taxon>
        <taxon>Viridiplantae</taxon>
        <taxon>Streptophyta</taxon>
        <taxon>Embryophyta</taxon>
        <taxon>Tracheophyta</taxon>
        <taxon>Spermatophyta</taxon>
        <taxon>Magnoliopsida</taxon>
        <taxon>Ranunculales</taxon>
        <taxon>Papaveraceae</taxon>
        <taxon>Papaveroideae</taxon>
        <taxon>Macleaya</taxon>
    </lineage>
</organism>
<protein>
    <recommendedName>
        <fullName evidence="1">F-box associated beta-propeller type 3 domain-containing protein</fullName>
    </recommendedName>
</protein>
<reference evidence="2 3" key="1">
    <citation type="journal article" date="2017" name="Mol. Plant">
        <title>The Genome of Medicinal Plant Macleaya cordata Provides New Insights into Benzylisoquinoline Alkaloids Metabolism.</title>
        <authorList>
            <person name="Liu X."/>
            <person name="Liu Y."/>
            <person name="Huang P."/>
            <person name="Ma Y."/>
            <person name="Qing Z."/>
            <person name="Tang Q."/>
            <person name="Cao H."/>
            <person name="Cheng P."/>
            <person name="Zheng Y."/>
            <person name="Yuan Z."/>
            <person name="Zhou Y."/>
            <person name="Liu J."/>
            <person name="Tang Z."/>
            <person name="Zhuo Y."/>
            <person name="Zhang Y."/>
            <person name="Yu L."/>
            <person name="Huang J."/>
            <person name="Yang P."/>
            <person name="Peng Q."/>
            <person name="Zhang J."/>
            <person name="Jiang W."/>
            <person name="Zhang Z."/>
            <person name="Lin K."/>
            <person name="Ro D.K."/>
            <person name="Chen X."/>
            <person name="Xiong X."/>
            <person name="Shang Y."/>
            <person name="Huang S."/>
            <person name="Zeng J."/>
        </authorList>
    </citation>
    <scope>NUCLEOTIDE SEQUENCE [LARGE SCALE GENOMIC DNA]</scope>
    <source>
        <strain evidence="3">cv. BLH2017</strain>
        <tissue evidence="2">Root</tissue>
    </source>
</reference>
<dbReference type="EMBL" id="MVGT01003118">
    <property type="protein sequence ID" value="OVA05445.1"/>
    <property type="molecule type" value="Genomic_DNA"/>
</dbReference>
<evidence type="ECO:0000313" key="2">
    <source>
        <dbReference type="EMBL" id="OVA05445.1"/>
    </source>
</evidence>
<accession>A0A200Q4P3</accession>
<feature type="domain" description="F-box associated beta-propeller type 3" evidence="1">
    <location>
        <begin position="34"/>
        <end position="156"/>
    </location>
</feature>
<dbReference type="Pfam" id="PF08268">
    <property type="entry name" value="FBA_3"/>
    <property type="match status" value="1"/>
</dbReference>
<dbReference type="Proteomes" id="UP000195402">
    <property type="component" value="Unassembled WGS sequence"/>
</dbReference>
<evidence type="ECO:0000313" key="3">
    <source>
        <dbReference type="Proteomes" id="UP000195402"/>
    </source>
</evidence>
<proteinExistence type="predicted"/>
<comment type="caution">
    <text evidence="2">The sequence shown here is derived from an EMBL/GenBank/DDBJ whole genome shotgun (WGS) entry which is preliminary data.</text>
</comment>
<keyword evidence="3" id="KW-1185">Reference proteome</keyword>